<reference evidence="2" key="1">
    <citation type="submission" date="2017-04" db="EMBL/GenBank/DDBJ databases">
        <title>Function of individual gut microbiota members based on whole genome sequencing of pure cultures obtained from chicken caecum.</title>
        <authorList>
            <person name="Medvecky M."/>
            <person name="Cejkova D."/>
            <person name="Polansky O."/>
            <person name="Karasova D."/>
            <person name="Kubasova T."/>
            <person name="Cizek A."/>
            <person name="Rychlik I."/>
        </authorList>
    </citation>
    <scope>NUCLEOTIDE SEQUENCE [LARGE SCALE GENOMIC DNA]</scope>
    <source>
        <strain evidence="2">An43</strain>
    </source>
</reference>
<comment type="caution">
    <text evidence="1">The sequence shown here is derived from an EMBL/GenBank/DDBJ whole genome shotgun (WGS) entry which is preliminary data.</text>
</comment>
<name>A0A1Y3YUD5_9BACE</name>
<accession>A0A1Y3YUD5</accession>
<dbReference type="EMBL" id="NFII01000014">
    <property type="protein sequence ID" value="OUO00129.1"/>
    <property type="molecule type" value="Genomic_DNA"/>
</dbReference>
<dbReference type="Proteomes" id="UP000195386">
    <property type="component" value="Unassembled WGS sequence"/>
</dbReference>
<evidence type="ECO:0000313" key="1">
    <source>
        <dbReference type="EMBL" id="OUO00129.1"/>
    </source>
</evidence>
<organism evidence="1 2">
    <name type="scientific">Bacteroides clarus</name>
    <dbReference type="NCBI Taxonomy" id="626929"/>
    <lineage>
        <taxon>Bacteria</taxon>
        <taxon>Pseudomonadati</taxon>
        <taxon>Bacteroidota</taxon>
        <taxon>Bacteroidia</taxon>
        <taxon>Bacteroidales</taxon>
        <taxon>Bacteroidaceae</taxon>
        <taxon>Bacteroides</taxon>
    </lineage>
</organism>
<gene>
    <name evidence="1" type="ORF">B5F97_13880</name>
</gene>
<sequence>MIQTEFQHLLKPVPTAGIGDTKHWYEEYQPLVQTIPSLGTSNTGRWYERYQALEREFLPGIYSKG</sequence>
<protein>
    <submittedName>
        <fullName evidence="1">Uncharacterized protein</fullName>
    </submittedName>
</protein>
<dbReference type="AlphaFoldDB" id="A0A1Y3YUD5"/>
<evidence type="ECO:0000313" key="2">
    <source>
        <dbReference type="Proteomes" id="UP000195386"/>
    </source>
</evidence>
<proteinExistence type="predicted"/>